<name>A0A1I1E4U3_9LACO</name>
<dbReference type="Gene3D" id="2.30.310.10">
    <property type="entry name" value="ibrinogen binding protein from staphylococcus aureus domain"/>
    <property type="match status" value="1"/>
</dbReference>
<evidence type="ECO:0000256" key="4">
    <source>
        <dbReference type="ARBA" id="ARBA00022917"/>
    </source>
</evidence>
<keyword evidence="1 5" id="KW-0820">tRNA-binding</keyword>
<evidence type="ECO:0000313" key="8">
    <source>
        <dbReference type="Proteomes" id="UP000199376"/>
    </source>
</evidence>
<dbReference type="STRING" id="283737.SAMN05660453_0303"/>
<dbReference type="Proteomes" id="UP000199376">
    <property type="component" value="Unassembled WGS sequence"/>
</dbReference>
<dbReference type="AlphaFoldDB" id="A0A1I1E4U3"/>
<keyword evidence="4 5" id="KW-0648">Protein biosynthesis</keyword>
<evidence type="ECO:0000256" key="2">
    <source>
        <dbReference type="ARBA" id="ARBA00022730"/>
    </source>
</evidence>
<dbReference type="GO" id="GO:0072344">
    <property type="term" value="P:rescue of stalled ribosome"/>
    <property type="evidence" value="ECO:0007669"/>
    <property type="project" value="UniProtKB-UniRule"/>
</dbReference>
<accession>A0A1I1E4U3</accession>
<dbReference type="GO" id="GO:1990112">
    <property type="term" value="C:RQC complex"/>
    <property type="evidence" value="ECO:0007669"/>
    <property type="project" value="TreeGrafter"/>
</dbReference>
<gene>
    <name evidence="5" type="primary">rqcH</name>
    <name evidence="7" type="ORF">SAMN05660453_0303</name>
</gene>
<evidence type="ECO:0000259" key="6">
    <source>
        <dbReference type="Pfam" id="PF05670"/>
    </source>
</evidence>
<dbReference type="Pfam" id="PF05670">
    <property type="entry name" value="NFACT-R_1"/>
    <property type="match status" value="1"/>
</dbReference>
<dbReference type="InterPro" id="IPR043682">
    <property type="entry name" value="RqcH_bacterial"/>
</dbReference>
<evidence type="ECO:0000256" key="5">
    <source>
        <dbReference type="HAMAP-Rule" id="MF_00844"/>
    </source>
</evidence>
<dbReference type="InterPro" id="IPR051608">
    <property type="entry name" value="RQC_Subunit_NEMF"/>
</dbReference>
<dbReference type="PANTHER" id="PTHR15239:SF6">
    <property type="entry name" value="RIBOSOME QUALITY CONTROL COMPLEX SUBUNIT NEMF"/>
    <property type="match status" value="1"/>
</dbReference>
<dbReference type="OrthoDB" id="9766163at2"/>
<comment type="function">
    <text evidence="5">Key component of the ribosome quality control system (RQC), a ribosome-associated complex that mediates the extraction of incompletely synthesized nascent chains from stalled ribosomes and their subsequent degradation. RqcH recruits Ala-charged tRNA, and with RqcP directs the elongation of stalled nascent chains on 50S ribosomal subunits, leading to non-templated C-terminal alanine extensions (Ala tail). The Ala tail promotes nascent chain degradation. May add between 1 and at least 8 Ala residues. Binds to stalled 50S ribosomal subunits.</text>
</comment>
<evidence type="ECO:0000256" key="3">
    <source>
        <dbReference type="ARBA" id="ARBA00022884"/>
    </source>
</evidence>
<evidence type="ECO:0000313" key="7">
    <source>
        <dbReference type="EMBL" id="SFB82255.1"/>
    </source>
</evidence>
<dbReference type="Pfam" id="PF05833">
    <property type="entry name" value="NFACT_N"/>
    <property type="match status" value="1"/>
</dbReference>
<dbReference type="Gene3D" id="3.40.970.40">
    <property type="entry name" value="fibrinogen binding protein from staphylococcus aureus domain like"/>
    <property type="match status" value="1"/>
</dbReference>
<dbReference type="EMBL" id="FOLI01000001">
    <property type="protein sequence ID" value="SFB82255.1"/>
    <property type="molecule type" value="Genomic_DNA"/>
</dbReference>
<comment type="similarity">
    <text evidence="5">Belongs to the NEMF family.</text>
</comment>
<reference evidence="7 8" key="1">
    <citation type="submission" date="2016-10" db="EMBL/GenBank/DDBJ databases">
        <authorList>
            <person name="de Groot N.N."/>
        </authorList>
    </citation>
    <scope>NUCLEOTIDE SEQUENCE [LARGE SCALE GENOMIC DNA]</scope>
    <source>
        <strain evidence="7 8">DSM 19113</strain>
    </source>
</reference>
<dbReference type="GO" id="GO:0043023">
    <property type="term" value="F:ribosomal large subunit binding"/>
    <property type="evidence" value="ECO:0007669"/>
    <property type="project" value="UniProtKB-UniRule"/>
</dbReference>
<dbReference type="GO" id="GO:0019843">
    <property type="term" value="F:rRNA binding"/>
    <property type="evidence" value="ECO:0007669"/>
    <property type="project" value="UniProtKB-UniRule"/>
</dbReference>
<evidence type="ECO:0000256" key="1">
    <source>
        <dbReference type="ARBA" id="ARBA00022555"/>
    </source>
</evidence>
<dbReference type="RefSeq" id="WP_091501348.1">
    <property type="nucleotide sequence ID" value="NZ_FOLI01000001.1"/>
</dbReference>
<comment type="subunit">
    <text evidence="5">Associates with stalled 50S ribosomal subunits. Binds to RqcP.</text>
</comment>
<dbReference type="HAMAP" id="MF_00844_B">
    <property type="entry name" value="RqcH_B"/>
    <property type="match status" value="1"/>
</dbReference>
<protein>
    <recommendedName>
        <fullName evidence="5">Rqc2 homolog RqcH</fullName>
        <shortName evidence="5">RqcH</shortName>
    </recommendedName>
</protein>
<feature type="domain" description="NFACT RNA-binding" evidence="6">
    <location>
        <begin position="454"/>
        <end position="551"/>
    </location>
</feature>
<proteinExistence type="inferred from homology"/>
<keyword evidence="2 5" id="KW-0699">rRNA-binding</keyword>
<keyword evidence="3 5" id="KW-0694">RNA-binding</keyword>
<dbReference type="GO" id="GO:0000049">
    <property type="term" value="F:tRNA binding"/>
    <property type="evidence" value="ECO:0007669"/>
    <property type="project" value="UniProtKB-UniRule"/>
</dbReference>
<dbReference type="InterPro" id="IPR008532">
    <property type="entry name" value="NFACT_RNA-bd"/>
</dbReference>
<sequence>MPLDGLFVHALAHELNQTLAGGRITKVHQPYPNEIILVVRNNGQNYPVLLSAHPAYARAQVTRIPYQNPKTPTNFAMFLRRNLEGARLDSVTQVENDRILHFAVNTHDELGDEQTLLLTLEMMGRHSNLFLVREKDQRILELIKHVPADQNRVRSLIPGATYVLPPAQDKENPFSSDLGGLAKIILDSDKADWGKAIQQEYQGFSSISAKNLASHLAAASDAMATAHDWLNHFSNPEPTLYRSEKNKLSYAAFDWGETGSTSESYQTLGDLLDAYFAGQAEADRVNQQAASLVRLVKNELKKNQSKEKKLNQTLVDSENAEDLKIKGDLLITYPHLVKKGMNSVQIENYYDNNNLITIALDPRFDGMQNANRYFHKYRKLRLAKDHVLGQLKETQEEIDYFSQIQTQLAVASPKDVADIKVELIEQGYLREKVKVKTRGKQTRKPKHVMGKPDQFLSTDGTLIEVGKNNLQNDQLSLKKTNRHKIWLHVQKLPGSHVLIDSDNPSDETLEEAAQLAAYFSKARDSANVPVDYLPAGKLRKPNGAKPGFVIFEGQQTTYVTPDATLVQKLKKA</sequence>
<keyword evidence="8" id="KW-1185">Reference proteome</keyword>
<organism evidence="7 8">
    <name type="scientific">Fructobacillus durionis</name>
    <dbReference type="NCBI Taxonomy" id="283737"/>
    <lineage>
        <taxon>Bacteria</taxon>
        <taxon>Bacillati</taxon>
        <taxon>Bacillota</taxon>
        <taxon>Bacilli</taxon>
        <taxon>Lactobacillales</taxon>
        <taxon>Lactobacillaceae</taxon>
        <taxon>Fructobacillus</taxon>
    </lineage>
</organism>
<dbReference type="PANTHER" id="PTHR15239">
    <property type="entry name" value="NUCLEAR EXPORT MEDIATOR FACTOR NEMF"/>
    <property type="match status" value="1"/>
</dbReference>
<dbReference type="FunFam" id="2.30.310.10:FF:000004">
    <property type="entry name" value="Fibronectin-binding protein A"/>
    <property type="match status" value="1"/>
</dbReference>